<organism evidence="1 2">
    <name type="scientific">Allacma fusca</name>
    <dbReference type="NCBI Taxonomy" id="39272"/>
    <lineage>
        <taxon>Eukaryota</taxon>
        <taxon>Metazoa</taxon>
        <taxon>Ecdysozoa</taxon>
        <taxon>Arthropoda</taxon>
        <taxon>Hexapoda</taxon>
        <taxon>Collembola</taxon>
        <taxon>Symphypleona</taxon>
        <taxon>Sminthuridae</taxon>
        <taxon>Allacma</taxon>
    </lineage>
</organism>
<dbReference type="AlphaFoldDB" id="A0A8J2K595"/>
<dbReference type="Proteomes" id="UP000708208">
    <property type="component" value="Unassembled WGS sequence"/>
</dbReference>
<accession>A0A8J2K595</accession>
<evidence type="ECO:0000313" key="1">
    <source>
        <dbReference type="EMBL" id="CAG7731729.1"/>
    </source>
</evidence>
<sequence>MEKKYITQKFNTNPVLSRLTPIMFTVLVFGNSLADGEPLWKVQDKVKSILNNSLIIGHGLENDFEGENKCNMFMGITNALTCMGSGGETVEQTLNVATSSKFCINNFSRLKFKARCTLQRRMQL</sequence>
<keyword evidence="2" id="KW-1185">Reference proteome</keyword>
<protein>
    <submittedName>
        <fullName evidence="1">Uncharacterized protein</fullName>
    </submittedName>
</protein>
<proteinExistence type="predicted"/>
<reference evidence="1" key="1">
    <citation type="submission" date="2021-06" db="EMBL/GenBank/DDBJ databases">
        <authorList>
            <person name="Hodson N. C."/>
            <person name="Mongue J. A."/>
            <person name="Jaron S. K."/>
        </authorList>
    </citation>
    <scope>NUCLEOTIDE SEQUENCE</scope>
</reference>
<comment type="caution">
    <text evidence="1">The sequence shown here is derived from an EMBL/GenBank/DDBJ whole genome shotgun (WGS) entry which is preliminary data.</text>
</comment>
<dbReference type="EMBL" id="CAJVCH010218774">
    <property type="protein sequence ID" value="CAG7731729.1"/>
    <property type="molecule type" value="Genomic_DNA"/>
</dbReference>
<evidence type="ECO:0000313" key="2">
    <source>
        <dbReference type="Proteomes" id="UP000708208"/>
    </source>
</evidence>
<name>A0A8J2K595_9HEXA</name>
<gene>
    <name evidence="1" type="ORF">AFUS01_LOCUS20303</name>
</gene>